<proteinExistence type="predicted"/>
<evidence type="ECO:0000313" key="2">
    <source>
        <dbReference type="Proteomes" id="UP000633731"/>
    </source>
</evidence>
<keyword evidence="2" id="KW-1185">Reference proteome</keyword>
<comment type="caution">
    <text evidence="1">The sequence shown here is derived from an EMBL/GenBank/DDBJ whole genome shotgun (WGS) entry which is preliminary data.</text>
</comment>
<reference evidence="1" key="1">
    <citation type="submission" date="2021-01" db="EMBL/GenBank/DDBJ databases">
        <title>Draft genome of Pantoea agglomerans Eh 335.</title>
        <authorList>
            <person name="Emsley S.A."/>
            <person name="Oline D.K."/>
            <person name="Saw J.H."/>
            <person name="Ushijima B."/>
            <person name="Videau P."/>
            <person name="Koyack M.J."/>
        </authorList>
    </citation>
    <scope>NUCLEOTIDE SEQUENCE</scope>
    <source>
        <strain evidence="1">Eh 335</strain>
    </source>
</reference>
<organism evidence="1 2">
    <name type="scientific">Enterobacter agglomerans</name>
    <name type="common">Erwinia herbicola</name>
    <name type="synonym">Pantoea agglomerans</name>
    <dbReference type="NCBI Taxonomy" id="549"/>
    <lineage>
        <taxon>Bacteria</taxon>
        <taxon>Pseudomonadati</taxon>
        <taxon>Pseudomonadota</taxon>
        <taxon>Gammaproteobacteria</taxon>
        <taxon>Enterobacterales</taxon>
        <taxon>Erwiniaceae</taxon>
        <taxon>Pantoea</taxon>
        <taxon>Pantoea agglomerans group</taxon>
    </lineage>
</organism>
<evidence type="ECO:0000313" key="1">
    <source>
        <dbReference type="EMBL" id="MBK4727171.1"/>
    </source>
</evidence>
<name>A0ACC5RR22_ENTAG</name>
<sequence length="109" mass="11422">MKLSSVAVIVTSVITIVLAALSNTAFQQIVIFCGGTFTVLVILALYLIGVIPAPSLYSKDADSTVQMTDTQIIGAVTSMRSAGYDDALIASSLQIDMAVVDAIPRNENV</sequence>
<accession>A0ACC5RR22</accession>
<dbReference type="Proteomes" id="UP000633731">
    <property type="component" value="Unassembled WGS sequence"/>
</dbReference>
<protein>
    <submittedName>
        <fullName evidence="1">Uncharacterized protein</fullName>
    </submittedName>
</protein>
<gene>
    <name evidence="1" type="ORF">JJL49_18245</name>
</gene>
<dbReference type="EMBL" id="JAEOXF010000013">
    <property type="protein sequence ID" value="MBK4727171.1"/>
    <property type="molecule type" value="Genomic_DNA"/>
</dbReference>